<evidence type="ECO:0008006" key="4">
    <source>
        <dbReference type="Google" id="ProtNLM"/>
    </source>
</evidence>
<evidence type="ECO:0000313" key="2">
    <source>
        <dbReference type="EMBL" id="RVU40166.1"/>
    </source>
</evidence>
<feature type="transmembrane region" description="Helical" evidence="1">
    <location>
        <begin position="570"/>
        <end position="598"/>
    </location>
</feature>
<accession>A0A437R048</accession>
<sequence>MAHQWRFFRSGGFDQVRLDQIADWQHLNELDPKLWAALSCPVKGLEFDARTMSYLDTDNDGRVRIDEVKTAVAWALSALQQPQVLLSGDELPLSAINTSTEDGQKLLASAKRILQNLGKADASSLTVADTADMAQIFPAHQLNGDGIITEELASSPELKHLITTLLALEISSVDRSGVLGINQEQLENFVADGKAFTDWQQSGTDISTVFGSGTDEAFQLLSALDAKVTDYFTRCQLAAYDASAAVPLNGAIEDYAALSRQLLSQATLDTSYLPLAHISAEGTLPLEKGVHPHWAKVLSRLAELAAAIWPAKTSINAKDWQQLKDVLQPYAEWKAAQPATKASTLEPEVLAACLNEATLQQAYTLMAQDISQQAEAESVLDVDKLVRYQRYLRDLLRNFVNFEIFYSLEKPAIFQNGRLYLDGRSCDLCLNVNDAAKHAKLAGLSGIYLLYVDCVRSATGEKKSIVASMTAGDAGNLMVGRNGVFYDPTGQDWDATVTQIVTNPISIREAFFTPYQRLGRMISDQIQKFAAAKDKDIEAKSAAGVGGAAKIAETPAAKPAAPAPFDVAKFAGIFAAIGLAIGAIGTALAAVVTGFLGLVWWQMPLALVGIIFFISGPSMLLAWFKLRARNLAPLLDANGWAINTNAKLSIKFGTKLTALAILPKGSKRTLTDPYEEKSNAGLWFILLVILVTAWVLWRQGLLAQWL</sequence>
<dbReference type="OrthoDB" id="9785737at2"/>
<comment type="caution">
    <text evidence="2">The sequence shown here is derived from an EMBL/GenBank/DDBJ whole genome shotgun (WGS) entry which is preliminary data.</text>
</comment>
<feature type="transmembrane region" description="Helical" evidence="1">
    <location>
        <begin position="605"/>
        <end position="624"/>
    </location>
</feature>
<evidence type="ECO:0000313" key="3">
    <source>
        <dbReference type="Proteomes" id="UP000283077"/>
    </source>
</evidence>
<organism evidence="2 3">
    <name type="scientific">Rheinheimera riviphila</name>
    <dbReference type="NCBI Taxonomy" id="1834037"/>
    <lineage>
        <taxon>Bacteria</taxon>
        <taxon>Pseudomonadati</taxon>
        <taxon>Pseudomonadota</taxon>
        <taxon>Gammaproteobacteria</taxon>
        <taxon>Chromatiales</taxon>
        <taxon>Chromatiaceae</taxon>
        <taxon>Rheinheimera</taxon>
    </lineage>
</organism>
<proteinExistence type="predicted"/>
<feature type="transmembrane region" description="Helical" evidence="1">
    <location>
        <begin position="680"/>
        <end position="697"/>
    </location>
</feature>
<gene>
    <name evidence="2" type="ORF">EOE67_07925</name>
</gene>
<dbReference type="Proteomes" id="UP000283077">
    <property type="component" value="Unassembled WGS sequence"/>
</dbReference>
<keyword evidence="1" id="KW-0472">Membrane</keyword>
<dbReference type="AlphaFoldDB" id="A0A437R048"/>
<dbReference type="RefSeq" id="WP_127698496.1">
    <property type="nucleotide sequence ID" value="NZ_SACS01000006.1"/>
</dbReference>
<evidence type="ECO:0000256" key="1">
    <source>
        <dbReference type="SAM" id="Phobius"/>
    </source>
</evidence>
<reference evidence="2 3" key="1">
    <citation type="submission" date="2019-01" db="EMBL/GenBank/DDBJ databases">
        <authorList>
            <person name="Chen W.-M."/>
        </authorList>
    </citation>
    <scope>NUCLEOTIDE SEQUENCE [LARGE SCALE GENOMIC DNA]</scope>
    <source>
        <strain evidence="2 3">KYPC3</strain>
    </source>
</reference>
<name>A0A437R048_9GAMM</name>
<keyword evidence="1" id="KW-0812">Transmembrane</keyword>
<keyword evidence="1" id="KW-1133">Transmembrane helix</keyword>
<dbReference type="EMBL" id="SACS01000006">
    <property type="protein sequence ID" value="RVU40166.1"/>
    <property type="molecule type" value="Genomic_DNA"/>
</dbReference>
<keyword evidence="3" id="KW-1185">Reference proteome</keyword>
<protein>
    <recommendedName>
        <fullName evidence="4">EF-hand domain-containing protein</fullName>
    </recommendedName>
</protein>